<evidence type="ECO:0000256" key="10">
    <source>
        <dbReference type="HAMAP-Rule" id="MF_00123"/>
    </source>
</evidence>
<evidence type="ECO:0000313" key="15">
    <source>
        <dbReference type="Proteomes" id="UP000242972"/>
    </source>
</evidence>
<name>A0A2T2XL17_9FIRM</name>
<dbReference type="Proteomes" id="UP000242972">
    <property type="component" value="Unassembled WGS sequence"/>
</dbReference>
<evidence type="ECO:0000259" key="12">
    <source>
        <dbReference type="SMART" id="SM00836"/>
    </source>
</evidence>
<dbReference type="EMBL" id="PXYW01000004">
    <property type="protein sequence ID" value="PSR35118.1"/>
    <property type="molecule type" value="Genomic_DNA"/>
</dbReference>
<dbReference type="InterPro" id="IPR035684">
    <property type="entry name" value="ArgRS_core"/>
</dbReference>
<evidence type="ECO:0000256" key="2">
    <source>
        <dbReference type="ARBA" id="ARBA00005594"/>
    </source>
</evidence>
<evidence type="ECO:0000256" key="1">
    <source>
        <dbReference type="ARBA" id="ARBA00004496"/>
    </source>
</evidence>
<dbReference type="PRINTS" id="PR01038">
    <property type="entry name" value="TRNASYNTHARG"/>
</dbReference>
<dbReference type="InterPro" id="IPR014729">
    <property type="entry name" value="Rossmann-like_a/b/a_fold"/>
</dbReference>
<dbReference type="SUPFAM" id="SSF47323">
    <property type="entry name" value="Anticodon-binding domain of a subclass of class I aminoacyl-tRNA synthetases"/>
    <property type="match status" value="1"/>
</dbReference>
<organism evidence="14 15">
    <name type="scientific">Sulfobacillus benefaciens</name>
    <dbReference type="NCBI Taxonomy" id="453960"/>
    <lineage>
        <taxon>Bacteria</taxon>
        <taxon>Bacillati</taxon>
        <taxon>Bacillota</taxon>
        <taxon>Clostridia</taxon>
        <taxon>Eubacteriales</taxon>
        <taxon>Clostridiales Family XVII. Incertae Sedis</taxon>
        <taxon>Sulfobacillus</taxon>
    </lineage>
</organism>
<comment type="similarity">
    <text evidence="2 10 11">Belongs to the class-I aminoacyl-tRNA synthetase family.</text>
</comment>
<feature type="domain" description="Arginyl tRNA synthetase N-terminal" evidence="13">
    <location>
        <begin position="6"/>
        <end position="93"/>
    </location>
</feature>
<dbReference type="InterPro" id="IPR009080">
    <property type="entry name" value="tRNAsynth_Ia_anticodon-bd"/>
</dbReference>
<keyword evidence="4 10" id="KW-0436">Ligase</keyword>
<dbReference type="InterPro" id="IPR005148">
    <property type="entry name" value="Arg-tRNA-synth_N"/>
</dbReference>
<evidence type="ECO:0000256" key="6">
    <source>
        <dbReference type="ARBA" id="ARBA00022840"/>
    </source>
</evidence>
<protein>
    <recommendedName>
        <fullName evidence="10">Arginine--tRNA ligase</fullName>
        <ecNumber evidence="10">6.1.1.19</ecNumber>
    </recommendedName>
    <alternativeName>
        <fullName evidence="10">Arginyl-tRNA synthetase</fullName>
        <shortName evidence="10">ArgRS</shortName>
    </alternativeName>
</protein>
<dbReference type="GO" id="GO:0005737">
    <property type="term" value="C:cytoplasm"/>
    <property type="evidence" value="ECO:0007669"/>
    <property type="project" value="UniProtKB-SubCell"/>
</dbReference>
<comment type="catalytic activity">
    <reaction evidence="9 10">
        <text>tRNA(Arg) + L-arginine + ATP = L-arginyl-tRNA(Arg) + AMP + diphosphate</text>
        <dbReference type="Rhea" id="RHEA:20301"/>
        <dbReference type="Rhea" id="RHEA-COMP:9658"/>
        <dbReference type="Rhea" id="RHEA-COMP:9673"/>
        <dbReference type="ChEBI" id="CHEBI:30616"/>
        <dbReference type="ChEBI" id="CHEBI:32682"/>
        <dbReference type="ChEBI" id="CHEBI:33019"/>
        <dbReference type="ChEBI" id="CHEBI:78442"/>
        <dbReference type="ChEBI" id="CHEBI:78513"/>
        <dbReference type="ChEBI" id="CHEBI:456215"/>
        <dbReference type="EC" id="6.1.1.19"/>
    </reaction>
</comment>
<dbReference type="AlphaFoldDB" id="A0A2T2XL17"/>
<dbReference type="Gene3D" id="3.30.1360.70">
    <property type="entry name" value="Arginyl tRNA synthetase N-terminal domain"/>
    <property type="match status" value="1"/>
</dbReference>
<evidence type="ECO:0000256" key="11">
    <source>
        <dbReference type="RuleBase" id="RU363038"/>
    </source>
</evidence>
<dbReference type="NCBIfam" id="TIGR00456">
    <property type="entry name" value="argS"/>
    <property type="match status" value="1"/>
</dbReference>
<sequence>MLSRMGEAQAHIAQTLDRMLQDKGFAELASYISVERPTEEGHGDLTSNVALKVARITKIVPKALAAELAESWPHDGIVEHVEAAGAGFLNFTLHTRWLAEVINYVRVNRERYGASDVGHSAKVLIEFVSANPVGPMVIVNGRAAAVGDSMARIMNKAGYVVHREFYVNDGGNQVITLGHAIWLRLREMAGEDVESTWPENVYPGAYVKDVAEQWRGDHPEVPLAQLDEQSWELLGDYGARVFQKQHEIVLRQFGVEFDRWYHEKELREAHAPEAVIERLDRLGYMMNSEGARWFLSEQFGDDKNRVMVKSDGTMTYFVPDAAYHADKFDRGYQYVIDLLGPDHHGYVGRMRAVVEALGYPPERLEILIIGLVRLLNGNELVRMSKRKGSFVPLEDLIAEAGVDQARYFFLERAPETPMDFDLDLAKLRDAKNPVYYIQYAGARIHGILRQWQNDPEGAVPVDLGLLHMPLERSLMILLSRFPDVIARAALDRAPQYVPRYLTDLASAFHGFYREHRILDEEPGLRQARLALIEAVLIVLTSGLDLLGISLPERM</sequence>
<dbReference type="CDD" id="cd00671">
    <property type="entry name" value="ArgRS_core"/>
    <property type="match status" value="1"/>
</dbReference>
<dbReference type="InterPro" id="IPR001278">
    <property type="entry name" value="Arg-tRNA-ligase"/>
</dbReference>
<evidence type="ECO:0000256" key="7">
    <source>
        <dbReference type="ARBA" id="ARBA00022917"/>
    </source>
</evidence>
<keyword evidence="3 10" id="KW-0963">Cytoplasm</keyword>
<evidence type="ECO:0000256" key="8">
    <source>
        <dbReference type="ARBA" id="ARBA00023146"/>
    </source>
</evidence>
<dbReference type="SUPFAM" id="SSF55190">
    <property type="entry name" value="Arginyl-tRNA synthetase (ArgRS), N-terminal 'additional' domain"/>
    <property type="match status" value="1"/>
</dbReference>
<keyword evidence="7 10" id="KW-0648">Protein biosynthesis</keyword>
<dbReference type="InterPro" id="IPR008909">
    <property type="entry name" value="DALR_anticod-bd"/>
</dbReference>
<feature type="short sequence motif" description="'HIGH' region" evidence="10">
    <location>
        <begin position="130"/>
        <end position="140"/>
    </location>
</feature>
<evidence type="ECO:0000256" key="4">
    <source>
        <dbReference type="ARBA" id="ARBA00022598"/>
    </source>
</evidence>
<dbReference type="InterPro" id="IPR036695">
    <property type="entry name" value="Arg-tRNA-synth_N_sf"/>
</dbReference>
<dbReference type="SMART" id="SM01016">
    <property type="entry name" value="Arg_tRNA_synt_N"/>
    <property type="match status" value="1"/>
</dbReference>
<comment type="subcellular location">
    <subcellularLocation>
        <location evidence="1 10">Cytoplasm</location>
    </subcellularLocation>
</comment>
<comment type="subunit">
    <text evidence="10">Monomer.</text>
</comment>
<dbReference type="FunFam" id="1.10.730.10:FF:000008">
    <property type="entry name" value="Arginine--tRNA ligase"/>
    <property type="match status" value="1"/>
</dbReference>
<dbReference type="GO" id="GO:0006420">
    <property type="term" value="P:arginyl-tRNA aminoacylation"/>
    <property type="evidence" value="ECO:0007669"/>
    <property type="project" value="UniProtKB-UniRule"/>
</dbReference>
<gene>
    <name evidence="10" type="primary">argS</name>
    <name evidence="14" type="ORF">C7B46_02675</name>
</gene>
<dbReference type="Pfam" id="PF03485">
    <property type="entry name" value="Arg_tRNA_synt_N"/>
    <property type="match status" value="1"/>
</dbReference>
<dbReference type="HAMAP" id="MF_00123">
    <property type="entry name" value="Arg_tRNA_synth"/>
    <property type="match status" value="1"/>
</dbReference>
<dbReference type="PANTHER" id="PTHR11956:SF5">
    <property type="entry name" value="ARGININE--TRNA LIGASE, CYTOPLASMIC"/>
    <property type="match status" value="1"/>
</dbReference>
<dbReference type="EC" id="6.1.1.19" evidence="10"/>
<keyword evidence="5 10" id="KW-0547">Nucleotide-binding</keyword>
<dbReference type="GO" id="GO:0005524">
    <property type="term" value="F:ATP binding"/>
    <property type="evidence" value="ECO:0007669"/>
    <property type="project" value="UniProtKB-UniRule"/>
</dbReference>
<accession>A0A2T2XL17</accession>
<proteinExistence type="inferred from homology"/>
<dbReference type="Gene3D" id="3.40.50.620">
    <property type="entry name" value="HUPs"/>
    <property type="match status" value="1"/>
</dbReference>
<evidence type="ECO:0000256" key="9">
    <source>
        <dbReference type="ARBA" id="ARBA00049339"/>
    </source>
</evidence>
<reference evidence="14 15" key="1">
    <citation type="journal article" date="2014" name="BMC Genomics">
        <title>Comparison of environmental and isolate Sulfobacillus genomes reveals diverse carbon, sulfur, nitrogen, and hydrogen metabolisms.</title>
        <authorList>
            <person name="Justice N.B."/>
            <person name="Norman A."/>
            <person name="Brown C.T."/>
            <person name="Singh A."/>
            <person name="Thomas B.C."/>
            <person name="Banfield J.F."/>
        </authorList>
    </citation>
    <scope>NUCLEOTIDE SEQUENCE [LARGE SCALE GENOMIC DNA]</scope>
    <source>
        <strain evidence="14">AMDSBA4</strain>
    </source>
</reference>
<evidence type="ECO:0000256" key="5">
    <source>
        <dbReference type="ARBA" id="ARBA00022741"/>
    </source>
</evidence>
<dbReference type="PANTHER" id="PTHR11956">
    <property type="entry name" value="ARGINYL-TRNA SYNTHETASE"/>
    <property type="match status" value="1"/>
</dbReference>
<evidence type="ECO:0000256" key="3">
    <source>
        <dbReference type="ARBA" id="ARBA00022490"/>
    </source>
</evidence>
<keyword evidence="8 10" id="KW-0030">Aminoacyl-tRNA synthetase</keyword>
<evidence type="ECO:0000259" key="13">
    <source>
        <dbReference type="SMART" id="SM01016"/>
    </source>
</evidence>
<dbReference type="Pfam" id="PF00750">
    <property type="entry name" value="tRNA-synt_1d"/>
    <property type="match status" value="1"/>
</dbReference>
<comment type="caution">
    <text evidence="14">The sequence shown here is derived from an EMBL/GenBank/DDBJ whole genome shotgun (WGS) entry which is preliminary data.</text>
</comment>
<dbReference type="Pfam" id="PF05746">
    <property type="entry name" value="DALR_1"/>
    <property type="match status" value="1"/>
</dbReference>
<keyword evidence="6 10" id="KW-0067">ATP-binding</keyword>
<dbReference type="Gene3D" id="1.10.730.10">
    <property type="entry name" value="Isoleucyl-tRNA Synthetase, Domain 1"/>
    <property type="match status" value="1"/>
</dbReference>
<dbReference type="GO" id="GO:0004814">
    <property type="term" value="F:arginine-tRNA ligase activity"/>
    <property type="evidence" value="ECO:0007669"/>
    <property type="project" value="UniProtKB-UniRule"/>
</dbReference>
<evidence type="ECO:0000313" key="14">
    <source>
        <dbReference type="EMBL" id="PSR35118.1"/>
    </source>
</evidence>
<dbReference type="SUPFAM" id="SSF52374">
    <property type="entry name" value="Nucleotidylyl transferase"/>
    <property type="match status" value="1"/>
</dbReference>
<dbReference type="SMART" id="SM00836">
    <property type="entry name" value="DALR_1"/>
    <property type="match status" value="1"/>
</dbReference>
<feature type="domain" description="DALR anticodon binding" evidence="12">
    <location>
        <begin position="437"/>
        <end position="554"/>
    </location>
</feature>